<proteinExistence type="predicted"/>
<dbReference type="Proteomes" id="UP000095286">
    <property type="component" value="Unplaced"/>
</dbReference>
<dbReference type="WBParaSite" id="RSKR_0000093200.1">
    <property type="protein sequence ID" value="RSKR_0000093200.1"/>
    <property type="gene ID" value="RSKR_0000093200"/>
</dbReference>
<organism evidence="1 2">
    <name type="scientific">Rhabditophanes sp. KR3021</name>
    <dbReference type="NCBI Taxonomy" id="114890"/>
    <lineage>
        <taxon>Eukaryota</taxon>
        <taxon>Metazoa</taxon>
        <taxon>Ecdysozoa</taxon>
        <taxon>Nematoda</taxon>
        <taxon>Chromadorea</taxon>
        <taxon>Rhabditida</taxon>
        <taxon>Tylenchina</taxon>
        <taxon>Panagrolaimomorpha</taxon>
        <taxon>Strongyloidoidea</taxon>
        <taxon>Alloionematidae</taxon>
        <taxon>Rhabditophanes</taxon>
    </lineage>
</organism>
<evidence type="ECO:0000313" key="1">
    <source>
        <dbReference type="Proteomes" id="UP000095286"/>
    </source>
</evidence>
<sequence length="362" mass="40330">MTNYGSCLVSMKSLTLIFFVFHSTLSVCLLRYVRFRDVKVMYAAPAALFVGELVKIGLSVIFLSWESKSVKKALKLIYVGTVIEWRECLKASVASACYVFQNLLYYYSISYLDATLLLVTQQIKILTTALFAVLLLKKRLSLVQWSSMVVLIFGIILVQWKVEKKAAGVVENNTTTASSVEGTTVFLSTTTPYYPLPNPLNLSPGIIGLIMVLIASILSGFTGIYLEKMFKNSTLSLWTRNFQLAVFSIPLLLCLAMITDYDQITNGGLFNGFDTWVFAVSFVFGVHGLIVALLLKHASSILKCFASGFVIAMTSIVSIFLFNKWPSYLFVIGTLIILVAVFLYSNFPYKQKTIVLGKIRPV</sequence>
<name>A0AC35TJ30_9BILA</name>
<accession>A0AC35TJ30</accession>
<reference evidence="2" key="1">
    <citation type="submission" date="2016-11" db="UniProtKB">
        <authorList>
            <consortium name="WormBaseParasite"/>
        </authorList>
    </citation>
    <scope>IDENTIFICATION</scope>
    <source>
        <strain evidence="2">KR3021</strain>
    </source>
</reference>
<protein>
    <submittedName>
        <fullName evidence="2">UDP-galactose transporter</fullName>
    </submittedName>
</protein>
<evidence type="ECO:0000313" key="2">
    <source>
        <dbReference type="WBParaSite" id="RSKR_0000093200.1"/>
    </source>
</evidence>